<dbReference type="InterPro" id="IPR011453">
    <property type="entry name" value="DUF1559"/>
</dbReference>
<evidence type="ECO:0000259" key="2">
    <source>
        <dbReference type="Pfam" id="PF07596"/>
    </source>
</evidence>
<dbReference type="PANTHER" id="PTHR30093:SF2">
    <property type="entry name" value="TYPE II SECRETION SYSTEM PROTEIN H"/>
    <property type="match status" value="1"/>
</dbReference>
<dbReference type="RefSeq" id="WP_197443853.1">
    <property type="nucleotide sequence ID" value="NZ_CP036275.1"/>
</dbReference>
<dbReference type="Gene3D" id="3.30.700.10">
    <property type="entry name" value="Glycoprotein, Type 4 Pilin"/>
    <property type="match status" value="1"/>
</dbReference>
<dbReference type="InterPro" id="IPR045584">
    <property type="entry name" value="Pilin-like"/>
</dbReference>
<evidence type="ECO:0000313" key="3">
    <source>
        <dbReference type="EMBL" id="QDU40966.1"/>
    </source>
</evidence>
<feature type="domain" description="DUF1559" evidence="2">
    <location>
        <begin position="35"/>
        <end position="316"/>
    </location>
</feature>
<keyword evidence="4" id="KW-1185">Reference proteome</keyword>
<keyword evidence="1" id="KW-1133">Transmembrane helix</keyword>
<proteinExistence type="predicted"/>
<accession>A0A517ZET1</accession>
<protein>
    <submittedName>
        <fullName evidence="3">Putative major pilin subunit</fullName>
    </submittedName>
</protein>
<evidence type="ECO:0000256" key="1">
    <source>
        <dbReference type="SAM" id="Phobius"/>
    </source>
</evidence>
<dbReference type="KEGG" id="mri:Mal4_53290"/>
<feature type="transmembrane region" description="Helical" evidence="1">
    <location>
        <begin position="12"/>
        <end position="34"/>
    </location>
</feature>
<reference evidence="3 4" key="1">
    <citation type="submission" date="2019-02" db="EMBL/GenBank/DDBJ databases">
        <title>Deep-cultivation of Planctomycetes and their phenomic and genomic characterization uncovers novel biology.</title>
        <authorList>
            <person name="Wiegand S."/>
            <person name="Jogler M."/>
            <person name="Boedeker C."/>
            <person name="Pinto D."/>
            <person name="Vollmers J."/>
            <person name="Rivas-Marin E."/>
            <person name="Kohn T."/>
            <person name="Peeters S.H."/>
            <person name="Heuer A."/>
            <person name="Rast P."/>
            <person name="Oberbeckmann S."/>
            <person name="Bunk B."/>
            <person name="Jeske O."/>
            <person name="Meyerdierks A."/>
            <person name="Storesund J.E."/>
            <person name="Kallscheuer N."/>
            <person name="Luecker S."/>
            <person name="Lage O.M."/>
            <person name="Pohl T."/>
            <person name="Merkel B.J."/>
            <person name="Hornburger P."/>
            <person name="Mueller R.-W."/>
            <person name="Bruemmer F."/>
            <person name="Labrenz M."/>
            <person name="Spormann A.M."/>
            <person name="Op den Camp H."/>
            <person name="Overmann J."/>
            <person name="Amann R."/>
            <person name="Jetten M.S.M."/>
            <person name="Mascher T."/>
            <person name="Medema M.H."/>
            <person name="Devos D.P."/>
            <person name="Kaster A.-K."/>
            <person name="Ovreas L."/>
            <person name="Rohde M."/>
            <person name="Galperin M.Y."/>
            <person name="Jogler C."/>
        </authorList>
    </citation>
    <scope>NUCLEOTIDE SEQUENCE [LARGE SCALE GENOMIC DNA]</scope>
    <source>
        <strain evidence="3 4">Mal4</strain>
    </source>
</reference>
<dbReference type="SUPFAM" id="SSF54523">
    <property type="entry name" value="Pili subunits"/>
    <property type="match status" value="1"/>
</dbReference>
<dbReference type="EMBL" id="CP036275">
    <property type="protein sequence ID" value="QDU40966.1"/>
    <property type="molecule type" value="Genomic_DNA"/>
</dbReference>
<dbReference type="Pfam" id="PF07963">
    <property type="entry name" value="N_methyl"/>
    <property type="match status" value="1"/>
</dbReference>
<dbReference type="PANTHER" id="PTHR30093">
    <property type="entry name" value="GENERAL SECRETION PATHWAY PROTEIN G"/>
    <property type="match status" value="1"/>
</dbReference>
<dbReference type="Pfam" id="PF07596">
    <property type="entry name" value="SBP_bac_10"/>
    <property type="match status" value="1"/>
</dbReference>
<organism evidence="3 4">
    <name type="scientific">Maioricimonas rarisocia</name>
    <dbReference type="NCBI Taxonomy" id="2528026"/>
    <lineage>
        <taxon>Bacteria</taxon>
        <taxon>Pseudomonadati</taxon>
        <taxon>Planctomycetota</taxon>
        <taxon>Planctomycetia</taxon>
        <taxon>Planctomycetales</taxon>
        <taxon>Planctomycetaceae</taxon>
        <taxon>Maioricimonas</taxon>
    </lineage>
</organism>
<dbReference type="AlphaFoldDB" id="A0A517ZET1"/>
<evidence type="ECO:0000313" key="4">
    <source>
        <dbReference type="Proteomes" id="UP000320496"/>
    </source>
</evidence>
<dbReference type="InterPro" id="IPR027558">
    <property type="entry name" value="Pre_pil_HX9DG_C"/>
</dbReference>
<name>A0A517ZET1_9PLAN</name>
<dbReference type="Proteomes" id="UP000320496">
    <property type="component" value="Chromosome"/>
</dbReference>
<dbReference type="NCBIfam" id="TIGR04294">
    <property type="entry name" value="pre_pil_HX9DG"/>
    <property type="match status" value="1"/>
</dbReference>
<gene>
    <name evidence="3" type="ORF">Mal4_53290</name>
</gene>
<dbReference type="InterPro" id="IPR012902">
    <property type="entry name" value="N_methyl_site"/>
</dbReference>
<keyword evidence="1" id="KW-0812">Transmembrane</keyword>
<keyword evidence="1" id="KW-0472">Membrane</keyword>
<dbReference type="NCBIfam" id="TIGR02532">
    <property type="entry name" value="IV_pilin_GFxxxE"/>
    <property type="match status" value="1"/>
</dbReference>
<sequence length="334" mass="36035">MTKESRKKPGFTLIELLVVIAIIAILIALLLPAVQQAREAARRSQCKNNLKQFGLGLHNYHDVHGMFAIGGTPNVGNNPTAASSCCSGWPRVGWQVRVLPFMDQAALYNALDFSLPEAYLSMVDGKEARRHNVPYTICPSYDGDRFEGGSAEWAISTYTGSTGAASPSSVTATCNIFDAFREPGKSINPTYGGAQTVGARTSGASGMFTRNGAPIRMRDVTDGTSNTIFVGEQMPKCVDHDGNWWVQNGSGNAHGITLAPINTMSTCPGVSNPEFPACTNTNEWQLSWGFRSQHAGGAHFLMVDGTVRFLNENIDHQMYQYLGGKGDGNTIGQF</sequence>